<organism evidence="2 3">
    <name type="scientific">Rhizopogon vesiculosus</name>
    <dbReference type="NCBI Taxonomy" id="180088"/>
    <lineage>
        <taxon>Eukaryota</taxon>
        <taxon>Fungi</taxon>
        <taxon>Dikarya</taxon>
        <taxon>Basidiomycota</taxon>
        <taxon>Agaricomycotina</taxon>
        <taxon>Agaricomycetes</taxon>
        <taxon>Agaricomycetidae</taxon>
        <taxon>Boletales</taxon>
        <taxon>Suillineae</taxon>
        <taxon>Rhizopogonaceae</taxon>
        <taxon>Rhizopogon</taxon>
    </lineage>
</organism>
<gene>
    <name evidence="2" type="ORF">AZE42_00410</name>
</gene>
<feature type="compositionally biased region" description="Low complexity" evidence="1">
    <location>
        <begin position="387"/>
        <end position="401"/>
    </location>
</feature>
<dbReference type="STRING" id="180088.A0A1J8QED9"/>
<evidence type="ECO:0000313" key="3">
    <source>
        <dbReference type="Proteomes" id="UP000183567"/>
    </source>
</evidence>
<accession>A0A1J8QED9</accession>
<proteinExistence type="predicted"/>
<keyword evidence="3" id="KW-1185">Reference proteome</keyword>
<comment type="caution">
    <text evidence="2">The sequence shown here is derived from an EMBL/GenBank/DDBJ whole genome shotgun (WGS) entry which is preliminary data.</text>
</comment>
<feature type="compositionally biased region" description="Polar residues" evidence="1">
    <location>
        <begin position="294"/>
        <end position="318"/>
    </location>
</feature>
<feature type="compositionally biased region" description="Polar residues" evidence="1">
    <location>
        <begin position="24"/>
        <end position="55"/>
    </location>
</feature>
<evidence type="ECO:0000313" key="2">
    <source>
        <dbReference type="EMBL" id="OJA19317.1"/>
    </source>
</evidence>
<feature type="compositionally biased region" description="Basic residues" evidence="1">
    <location>
        <begin position="579"/>
        <end position="588"/>
    </location>
</feature>
<feature type="compositionally biased region" description="Basic residues" evidence="1">
    <location>
        <begin position="99"/>
        <end position="108"/>
    </location>
</feature>
<dbReference type="OrthoDB" id="3254377at2759"/>
<reference evidence="2 3" key="1">
    <citation type="submission" date="2016-03" db="EMBL/GenBank/DDBJ databases">
        <title>Comparative genomics of the ectomycorrhizal sister species Rhizopogon vinicolor and Rhizopogon vesiculosus (Basidiomycota: Boletales) reveals a divergence of the mating type B locus.</title>
        <authorList>
            <person name="Mujic A.B."/>
            <person name="Kuo A."/>
            <person name="Tritt A."/>
            <person name="Lipzen A."/>
            <person name="Chen C."/>
            <person name="Johnson J."/>
            <person name="Sharma A."/>
            <person name="Barry K."/>
            <person name="Grigoriev I.V."/>
            <person name="Spatafora J.W."/>
        </authorList>
    </citation>
    <scope>NUCLEOTIDE SEQUENCE [LARGE SCALE GENOMIC DNA]</scope>
    <source>
        <strain evidence="2 3">AM-OR11-056</strain>
    </source>
</reference>
<feature type="region of interest" description="Disordered" evidence="1">
    <location>
        <begin position="624"/>
        <end position="643"/>
    </location>
</feature>
<feature type="compositionally biased region" description="Polar residues" evidence="1">
    <location>
        <begin position="564"/>
        <end position="573"/>
    </location>
</feature>
<feature type="compositionally biased region" description="Polar residues" evidence="1">
    <location>
        <begin position="535"/>
        <end position="553"/>
    </location>
</feature>
<feature type="region of interest" description="Disordered" evidence="1">
    <location>
        <begin position="1"/>
        <end position="112"/>
    </location>
</feature>
<sequence length="643" mass="70619">MNSNQHHQHHHHQPRKKHRKRTSLSRLSSDTVQTLPEYTYPSSPNWSTPFNSTLSEENESDRPPDYPDSEEADAETETEEQAAVYVPQHYQPNSPRRIPSYKRRRKRQSVSVPEADPFLDALLERSVHALEMSNALLQSSISTQSSLSALLSPEGQDRSLEVRARNLSTRIRLNSGVHVAWMDHLEEISKGVEGLLDDDVLVKADETTMSQSLPTSNIRDLRHRRRPSLLELNGSSSSPSQLQFSYPKRDVLVAPAPRALTQYVESTADPSMIFLPSTLGLRASASSHPAGRQDQASTLMQDIQSSHSLPVPSGQPQEFPTPAYNFLCNIAKRSESATPPPPTASSPCTYVSRRGSGSSCSTERGSKLCMSPCSARRKQSSPDCNRTPESPSRSRSTTPRLPTSPPLRIMTPPIEESSATSSDSSDHPTGYRTVQSLRKILDEQKSTTTINSIPRKDLKQLRSPNFMPVTPAPAPISGTSTATASVSRLFTKGRHSSSTRPPSPPTHSSLKVRSEPPTPAPSPSTGSLPDIFGNGVTNILRSNPPSGVSTPSKRISFAELPESYASSRPGTSKFQEKKSRSRKRKGKGKGKDEEEETRGWLQTLFSVGPASSGYGRMDDRMEERMGRGWGSRPGSGTLDDWAV</sequence>
<dbReference type="Proteomes" id="UP000183567">
    <property type="component" value="Unassembled WGS sequence"/>
</dbReference>
<feature type="region of interest" description="Disordered" evidence="1">
    <location>
        <begin position="283"/>
        <end position="322"/>
    </location>
</feature>
<feature type="compositionally biased region" description="Acidic residues" evidence="1">
    <location>
        <begin position="67"/>
        <end position="80"/>
    </location>
</feature>
<feature type="compositionally biased region" description="Basic residues" evidence="1">
    <location>
        <begin position="1"/>
        <end position="23"/>
    </location>
</feature>
<name>A0A1J8QED9_9AGAM</name>
<dbReference type="EMBL" id="LVVM01001096">
    <property type="protein sequence ID" value="OJA19317.1"/>
    <property type="molecule type" value="Genomic_DNA"/>
</dbReference>
<evidence type="ECO:0000256" key="1">
    <source>
        <dbReference type="SAM" id="MobiDB-lite"/>
    </source>
</evidence>
<protein>
    <submittedName>
        <fullName evidence="2">Uncharacterized protein</fullName>
    </submittedName>
</protein>
<feature type="compositionally biased region" description="Polar residues" evidence="1">
    <location>
        <begin position="477"/>
        <end position="488"/>
    </location>
</feature>
<feature type="region of interest" description="Disordered" evidence="1">
    <location>
        <begin position="334"/>
        <end position="599"/>
    </location>
</feature>
<dbReference type="AlphaFoldDB" id="A0A1J8QED9"/>